<proteinExistence type="predicted"/>
<evidence type="ECO:0008006" key="4">
    <source>
        <dbReference type="Google" id="ProtNLM"/>
    </source>
</evidence>
<feature type="transmembrane region" description="Helical" evidence="1">
    <location>
        <begin position="139"/>
        <end position="157"/>
    </location>
</feature>
<evidence type="ECO:0000256" key="1">
    <source>
        <dbReference type="SAM" id="Phobius"/>
    </source>
</evidence>
<keyword evidence="1" id="KW-0472">Membrane</keyword>
<keyword evidence="1" id="KW-1133">Transmembrane helix</keyword>
<accession>A0ABY6GC52</accession>
<reference evidence="2" key="1">
    <citation type="submission" date="2022-09" db="EMBL/GenBank/DDBJ databases">
        <title>The complete genome of Acidovorax sp. 5MLIR.</title>
        <authorList>
            <person name="Liu L."/>
            <person name="Yue J."/>
            <person name="Yang F."/>
            <person name="Yuan J."/>
            <person name="Li L."/>
        </authorList>
    </citation>
    <scope>NUCLEOTIDE SEQUENCE</scope>
    <source>
        <strain evidence="2">5MLIR</strain>
    </source>
</reference>
<keyword evidence="1" id="KW-0812">Transmembrane</keyword>
<sequence>MPDSSTSPRKALLYEALIAGSCASLLSTLALAWAGHRELRSAVAPVNAVSHWRWGRPALRQRAVTRRHTLLGYAIHHGASIWWAALHAAAMQRHRLHHEPAAVLASAAVTSAIACVVDFKCTPERFTPGFEHHLSHRSVAGVYALFAVGLALGALAVRGRHAAQGEPSD</sequence>
<protein>
    <recommendedName>
        <fullName evidence="4">DUF2938 family protein</fullName>
    </recommendedName>
</protein>
<evidence type="ECO:0000313" key="3">
    <source>
        <dbReference type="Proteomes" id="UP001162800"/>
    </source>
</evidence>
<evidence type="ECO:0000313" key="2">
    <source>
        <dbReference type="EMBL" id="UYG52661.1"/>
    </source>
</evidence>
<gene>
    <name evidence="2" type="ORF">M9799_05310</name>
</gene>
<feature type="transmembrane region" description="Helical" evidence="1">
    <location>
        <begin position="12"/>
        <end position="34"/>
    </location>
</feature>
<dbReference type="EMBL" id="CP106881">
    <property type="protein sequence ID" value="UYG52661.1"/>
    <property type="molecule type" value="Genomic_DNA"/>
</dbReference>
<feature type="transmembrane region" description="Helical" evidence="1">
    <location>
        <begin position="70"/>
        <end position="89"/>
    </location>
</feature>
<organism evidence="2 3">
    <name type="scientific">Comamonas endophytica</name>
    <dbReference type="NCBI Taxonomy" id="2949090"/>
    <lineage>
        <taxon>Bacteria</taxon>
        <taxon>Pseudomonadati</taxon>
        <taxon>Pseudomonadota</taxon>
        <taxon>Betaproteobacteria</taxon>
        <taxon>Burkholderiales</taxon>
        <taxon>Comamonadaceae</taxon>
        <taxon>Comamonas</taxon>
    </lineage>
</organism>
<dbReference type="Proteomes" id="UP001162800">
    <property type="component" value="Chromosome"/>
</dbReference>
<name>A0ABY6GC52_9BURK</name>
<keyword evidence="3" id="KW-1185">Reference proteome</keyword>
<dbReference type="RefSeq" id="WP_231043478.1">
    <property type="nucleotide sequence ID" value="NZ_CP106881.1"/>
</dbReference>